<protein>
    <recommendedName>
        <fullName evidence="1">Fido domain-containing protein</fullName>
    </recommendedName>
</protein>
<evidence type="ECO:0000259" key="1">
    <source>
        <dbReference type="PROSITE" id="PS51459"/>
    </source>
</evidence>
<comment type="caution">
    <text evidence="2">The sequence shown here is derived from an EMBL/GenBank/DDBJ whole genome shotgun (WGS) entry which is preliminary data.</text>
</comment>
<dbReference type="STRING" id="1121365.GCA_000375365_01882"/>
<dbReference type="Proteomes" id="UP000233249">
    <property type="component" value="Unassembled WGS sequence"/>
</dbReference>
<accession>A0A2N0X9Y6</accession>
<dbReference type="Gene3D" id="1.10.3290.10">
    <property type="entry name" value="Fido-like domain"/>
    <property type="match status" value="1"/>
</dbReference>
<sequence length="218" mass="24262">MGFDAAYHALLKNHPFATWSTARLEGLNFTFPEVQTIMSGMTVGGHPLHDLDEVRAIAEAWGLVVREAKKRTPVTREIAERINGTVSRSVSLDPGVFRSRSSLGGRGGIVRTPEGDYQAPSREELDEVWAWWEGNAPTEAARRALLRVPFMARAQFFWDGNKRTAVMTASLELVAHGYMPFTVSGNKQLEWHQALTELFMRDDAAPLIAVLEESAQPL</sequence>
<reference evidence="2 3" key="1">
    <citation type="submission" date="2017-12" db="EMBL/GenBank/DDBJ databases">
        <title>Corynebacterium mastitidis 16-1433 Genome.</title>
        <authorList>
            <person name="Gulvik C.A."/>
        </authorList>
    </citation>
    <scope>NUCLEOTIDE SEQUENCE [LARGE SCALE GENOMIC DNA]</scope>
    <source>
        <strain evidence="2 3">16-1433</strain>
    </source>
</reference>
<name>A0A2N0X9Y6_9CORY</name>
<evidence type="ECO:0000313" key="3">
    <source>
        <dbReference type="Proteomes" id="UP000233249"/>
    </source>
</evidence>
<evidence type="ECO:0000313" key="2">
    <source>
        <dbReference type="EMBL" id="PKF69522.1"/>
    </source>
</evidence>
<dbReference type="AlphaFoldDB" id="A0A2N0X9Y6"/>
<dbReference type="InterPro" id="IPR003812">
    <property type="entry name" value="Fido"/>
</dbReference>
<feature type="domain" description="Fido" evidence="1">
    <location>
        <begin position="74"/>
        <end position="213"/>
    </location>
</feature>
<dbReference type="PROSITE" id="PS51459">
    <property type="entry name" value="FIDO"/>
    <property type="match status" value="1"/>
</dbReference>
<dbReference type="SUPFAM" id="SSF140931">
    <property type="entry name" value="Fic-like"/>
    <property type="match status" value="1"/>
</dbReference>
<dbReference type="EMBL" id="PJAF01000002">
    <property type="protein sequence ID" value="PKF69522.1"/>
    <property type="molecule type" value="Genomic_DNA"/>
</dbReference>
<organism evidence="2 3">
    <name type="scientific">Corynebacterium mastitidis</name>
    <dbReference type="NCBI Taxonomy" id="161890"/>
    <lineage>
        <taxon>Bacteria</taxon>
        <taxon>Bacillati</taxon>
        <taxon>Actinomycetota</taxon>
        <taxon>Actinomycetes</taxon>
        <taxon>Mycobacteriales</taxon>
        <taxon>Corynebacteriaceae</taxon>
        <taxon>Corynebacterium</taxon>
    </lineage>
</organism>
<proteinExistence type="predicted"/>
<gene>
    <name evidence="2" type="ORF">CXB45_01300</name>
</gene>
<dbReference type="InterPro" id="IPR036597">
    <property type="entry name" value="Fido-like_dom_sf"/>
</dbReference>